<gene>
    <name evidence="1" type="ORF">ACOLOM_LOCUS13899</name>
</gene>
<protein>
    <submittedName>
        <fullName evidence="1">10052_t:CDS:1</fullName>
    </submittedName>
</protein>
<comment type="caution">
    <text evidence="1">The sequence shown here is derived from an EMBL/GenBank/DDBJ whole genome shotgun (WGS) entry which is preliminary data.</text>
</comment>
<keyword evidence="2" id="KW-1185">Reference proteome</keyword>
<feature type="non-terminal residue" evidence="1">
    <location>
        <position position="174"/>
    </location>
</feature>
<dbReference type="Proteomes" id="UP000789525">
    <property type="component" value="Unassembled WGS sequence"/>
</dbReference>
<organism evidence="1 2">
    <name type="scientific">Acaulospora colombiana</name>
    <dbReference type="NCBI Taxonomy" id="27376"/>
    <lineage>
        <taxon>Eukaryota</taxon>
        <taxon>Fungi</taxon>
        <taxon>Fungi incertae sedis</taxon>
        <taxon>Mucoromycota</taxon>
        <taxon>Glomeromycotina</taxon>
        <taxon>Glomeromycetes</taxon>
        <taxon>Diversisporales</taxon>
        <taxon>Acaulosporaceae</taxon>
        <taxon>Acaulospora</taxon>
    </lineage>
</organism>
<reference evidence="1" key="1">
    <citation type="submission" date="2021-06" db="EMBL/GenBank/DDBJ databases">
        <authorList>
            <person name="Kallberg Y."/>
            <person name="Tangrot J."/>
            <person name="Rosling A."/>
        </authorList>
    </citation>
    <scope>NUCLEOTIDE SEQUENCE</scope>
    <source>
        <strain evidence="1">CL356</strain>
    </source>
</reference>
<name>A0ACA9R187_9GLOM</name>
<proteinExistence type="predicted"/>
<feature type="non-terminal residue" evidence="1">
    <location>
        <position position="1"/>
    </location>
</feature>
<evidence type="ECO:0000313" key="1">
    <source>
        <dbReference type="EMBL" id="CAG8772777.1"/>
    </source>
</evidence>
<sequence>EAINEVIYTERDFVRDMEYLRDVWVAGIRNSDIIPVERREAFISQVFWNLLAIIDVNTRLRDALTKRQKQYTIVGEIGDIFLEIVPSFSPFVDYGAHQMYGKYEFEKEKANNPAFAAFVEDIERLPESRKLELNGYLTKPTTRLARYPLLLEAVLKHTPESSPDKLTLQEVIKT</sequence>
<dbReference type="EMBL" id="CAJVPT010066047">
    <property type="protein sequence ID" value="CAG8772777.1"/>
    <property type="molecule type" value="Genomic_DNA"/>
</dbReference>
<accession>A0ACA9R187</accession>
<evidence type="ECO:0000313" key="2">
    <source>
        <dbReference type="Proteomes" id="UP000789525"/>
    </source>
</evidence>